<comment type="caution">
    <text evidence="2">The sequence shown here is derived from an EMBL/GenBank/DDBJ whole genome shotgun (WGS) entry which is preliminary data.</text>
</comment>
<name>A0ABP5P704_9ACTN</name>
<gene>
    <name evidence="2" type="ORF">GCM10009850_028870</name>
</gene>
<sequence length="76" mass="8134">MTRAQSDTATHRHDERSKRHKRHRRPSLPPAKGLTVSTDTAPPDAWLVGLAVSGGAYLLVARRAATRAAEPAVVAA</sequence>
<dbReference type="EMBL" id="BAAAQX010000006">
    <property type="protein sequence ID" value="GAA2207429.1"/>
    <property type="molecule type" value="Genomic_DNA"/>
</dbReference>
<keyword evidence="3" id="KW-1185">Reference proteome</keyword>
<evidence type="ECO:0000256" key="1">
    <source>
        <dbReference type="SAM" id="MobiDB-lite"/>
    </source>
</evidence>
<accession>A0ABP5P704</accession>
<protein>
    <submittedName>
        <fullName evidence="2">Uncharacterized protein</fullName>
    </submittedName>
</protein>
<evidence type="ECO:0000313" key="3">
    <source>
        <dbReference type="Proteomes" id="UP001499843"/>
    </source>
</evidence>
<organism evidence="2 3">
    <name type="scientific">Nonomuraea monospora</name>
    <dbReference type="NCBI Taxonomy" id="568818"/>
    <lineage>
        <taxon>Bacteria</taxon>
        <taxon>Bacillati</taxon>
        <taxon>Actinomycetota</taxon>
        <taxon>Actinomycetes</taxon>
        <taxon>Streptosporangiales</taxon>
        <taxon>Streptosporangiaceae</taxon>
        <taxon>Nonomuraea</taxon>
    </lineage>
</organism>
<feature type="region of interest" description="Disordered" evidence="1">
    <location>
        <begin position="1"/>
        <end position="40"/>
    </location>
</feature>
<dbReference type="Proteomes" id="UP001499843">
    <property type="component" value="Unassembled WGS sequence"/>
</dbReference>
<reference evidence="3" key="1">
    <citation type="journal article" date="2019" name="Int. J. Syst. Evol. Microbiol.">
        <title>The Global Catalogue of Microorganisms (GCM) 10K type strain sequencing project: providing services to taxonomists for standard genome sequencing and annotation.</title>
        <authorList>
            <consortium name="The Broad Institute Genomics Platform"/>
            <consortium name="The Broad Institute Genome Sequencing Center for Infectious Disease"/>
            <person name="Wu L."/>
            <person name="Ma J."/>
        </authorList>
    </citation>
    <scope>NUCLEOTIDE SEQUENCE [LARGE SCALE GENOMIC DNA]</scope>
    <source>
        <strain evidence="3">JCM 16114</strain>
    </source>
</reference>
<proteinExistence type="predicted"/>
<evidence type="ECO:0000313" key="2">
    <source>
        <dbReference type="EMBL" id="GAA2207429.1"/>
    </source>
</evidence>